<keyword evidence="1" id="KW-0812">Transmembrane</keyword>
<dbReference type="Proteomes" id="UP000253664">
    <property type="component" value="Unassembled WGS sequence"/>
</dbReference>
<comment type="caution">
    <text evidence="2">The sequence shown here is derived from an EMBL/GenBank/DDBJ whole genome shotgun (WGS) entry which is preliminary data.</text>
</comment>
<dbReference type="OrthoDB" id="19261at2759"/>
<sequence length="137" mass="15765">MRLVVEVERKDEAFLADCNVIRYLPTLSRWYQGGIALLRHLSESHQVRVTSLVSTSAKETSDQRRRHKFIWMPSSTIPFIAFFLFVVTLLAEPVQYCHGDFCVVMAMYQNQSTPAPTHDLHLSMTPARIRPRSKAES</sequence>
<keyword evidence="1" id="KW-0472">Membrane</keyword>
<accession>A0A367L6S8</accession>
<feature type="transmembrane region" description="Helical" evidence="1">
    <location>
        <begin position="69"/>
        <end position="91"/>
    </location>
</feature>
<proteinExistence type="predicted"/>
<keyword evidence="3" id="KW-1185">Reference proteome</keyword>
<evidence type="ECO:0000313" key="2">
    <source>
        <dbReference type="EMBL" id="RCI10124.1"/>
    </source>
</evidence>
<evidence type="ECO:0000313" key="3">
    <source>
        <dbReference type="Proteomes" id="UP000253664"/>
    </source>
</evidence>
<reference evidence="2 3" key="1">
    <citation type="journal article" date="2015" name="BMC Genomics">
        <title>Insights from the genome of Ophiocordyceps polyrhachis-furcata to pathogenicity and host specificity in insect fungi.</title>
        <authorList>
            <person name="Wichadakul D."/>
            <person name="Kobmoo N."/>
            <person name="Ingsriswang S."/>
            <person name="Tangphatsornruang S."/>
            <person name="Chantasingh D."/>
            <person name="Luangsa-ard J.J."/>
            <person name="Eurwilaichitr L."/>
        </authorList>
    </citation>
    <scope>NUCLEOTIDE SEQUENCE [LARGE SCALE GENOMIC DNA]</scope>
    <source>
        <strain evidence="2 3">BCC 54312</strain>
    </source>
</reference>
<dbReference type="STRING" id="1330021.A0A367L6S8"/>
<organism evidence="2 3">
    <name type="scientific">Ophiocordyceps polyrhachis-furcata BCC 54312</name>
    <dbReference type="NCBI Taxonomy" id="1330021"/>
    <lineage>
        <taxon>Eukaryota</taxon>
        <taxon>Fungi</taxon>
        <taxon>Dikarya</taxon>
        <taxon>Ascomycota</taxon>
        <taxon>Pezizomycotina</taxon>
        <taxon>Sordariomycetes</taxon>
        <taxon>Hypocreomycetidae</taxon>
        <taxon>Hypocreales</taxon>
        <taxon>Ophiocordycipitaceae</taxon>
        <taxon>Ophiocordyceps</taxon>
    </lineage>
</organism>
<evidence type="ECO:0000256" key="1">
    <source>
        <dbReference type="SAM" id="Phobius"/>
    </source>
</evidence>
<gene>
    <name evidence="2" type="ORF">L249_8418</name>
</gene>
<name>A0A367L6S8_9HYPO</name>
<dbReference type="AlphaFoldDB" id="A0A367L6S8"/>
<keyword evidence="1" id="KW-1133">Transmembrane helix</keyword>
<protein>
    <submittedName>
        <fullName evidence="2">Uncharacterized protein</fullName>
    </submittedName>
</protein>
<dbReference type="EMBL" id="LKCN02000013">
    <property type="protein sequence ID" value="RCI10124.1"/>
    <property type="molecule type" value="Genomic_DNA"/>
</dbReference>